<dbReference type="EMBL" id="BKCJ011147674">
    <property type="protein sequence ID" value="GFC94244.1"/>
    <property type="molecule type" value="Genomic_DNA"/>
</dbReference>
<dbReference type="GO" id="GO:0003964">
    <property type="term" value="F:RNA-directed DNA polymerase activity"/>
    <property type="evidence" value="ECO:0007669"/>
    <property type="project" value="UniProtKB-KW"/>
</dbReference>
<protein>
    <submittedName>
        <fullName evidence="1">Reverse transcriptase domain-containing protein</fullName>
    </submittedName>
</protein>
<accession>A0A699S9R4</accession>
<organism evidence="1">
    <name type="scientific">Tanacetum cinerariifolium</name>
    <name type="common">Dalmatian daisy</name>
    <name type="synonym">Chrysanthemum cinerariifolium</name>
    <dbReference type="NCBI Taxonomy" id="118510"/>
    <lineage>
        <taxon>Eukaryota</taxon>
        <taxon>Viridiplantae</taxon>
        <taxon>Streptophyta</taxon>
        <taxon>Embryophyta</taxon>
        <taxon>Tracheophyta</taxon>
        <taxon>Spermatophyta</taxon>
        <taxon>Magnoliopsida</taxon>
        <taxon>eudicotyledons</taxon>
        <taxon>Gunneridae</taxon>
        <taxon>Pentapetalae</taxon>
        <taxon>asterids</taxon>
        <taxon>campanulids</taxon>
        <taxon>Asterales</taxon>
        <taxon>Asteraceae</taxon>
        <taxon>Asteroideae</taxon>
        <taxon>Anthemideae</taxon>
        <taxon>Anthemidinae</taxon>
        <taxon>Tanacetum</taxon>
    </lineage>
</organism>
<dbReference type="AlphaFoldDB" id="A0A699S9R4"/>
<keyword evidence="1" id="KW-0808">Transferase</keyword>
<keyword evidence="1" id="KW-0548">Nucleotidyltransferase</keyword>
<comment type="caution">
    <text evidence="1">The sequence shown here is derived from an EMBL/GenBank/DDBJ whole genome shotgun (WGS) entry which is preliminary data.</text>
</comment>
<reference evidence="1" key="1">
    <citation type="journal article" date="2019" name="Sci. Rep.">
        <title>Draft genome of Tanacetum cinerariifolium, the natural source of mosquito coil.</title>
        <authorList>
            <person name="Yamashiro T."/>
            <person name="Shiraishi A."/>
            <person name="Satake H."/>
            <person name="Nakayama K."/>
        </authorList>
    </citation>
    <scope>NUCLEOTIDE SEQUENCE</scope>
</reference>
<keyword evidence="1" id="KW-0695">RNA-directed DNA polymerase</keyword>
<sequence length="78" mass="8653">MREIHEGSCSMHAGPRSVVAKAVRLGTEAVIPAEIRMPTYRTAAVDVVNNDKELRLNLDLLEEPQERAAVCEAKPNQR</sequence>
<gene>
    <name evidence="1" type="ORF">Tci_866214</name>
</gene>
<evidence type="ECO:0000313" key="1">
    <source>
        <dbReference type="EMBL" id="GFC94244.1"/>
    </source>
</evidence>
<name>A0A699S9R4_TANCI</name>
<proteinExistence type="predicted"/>